<keyword evidence="3 11" id="KW-0963">Cytoplasm</keyword>
<evidence type="ECO:0000259" key="12">
    <source>
        <dbReference type="PROSITE" id="PS50862"/>
    </source>
</evidence>
<dbReference type="EMBL" id="BLEY01000001">
    <property type="protein sequence ID" value="GEU22970.1"/>
    <property type="molecule type" value="Genomic_DNA"/>
</dbReference>
<comment type="subunit">
    <text evidence="2 11">Homodimer.</text>
</comment>
<sequence length="508" mass="58478">MAKEQVQAITKMEEDFAQWYTDIVKKAELVDYSSVKGCMILRPYGYALWENMQKVMDEKLKATGHENVYMPMFIPESLLQKEKDHVEGFAPEVAWVTHGGDEKLAERLCVRPTSETLFCEHFSKIVQSYNDLPKLYNQWCSVVRWEKTTRPFLRTTEFLWQEGHTIHETAEESQAETLNILNLYASFCEDYLAIPVIKGQKTEKEKFAGAKATYTIESLMHDGKALQTGTSHNFGTNFSEAFDIKFLDRNGKWQYVHQTSWGVSTRMIGGLIMVHSDNNGLVMPPKVAPVQVVIVPIAQHKEGVLAKATELQGHIQKVARVKIDASNKTPGWKFNEYEMKGIPIRLEVGPKDIEKNQVVLVRRDTKEKEFISMDQLEERIPALLEEIHNSLFNKAKVFRDENTYSVTNFEEMKKLADEKQGFIKAMWCGELACEEKLKEEVASRCMPFEQEHLAEECVCCVNKWCIGEKRINALLDRKDEKDFGLHNKCNPKSFLVLQFVSCIFKMEG</sequence>
<dbReference type="GO" id="GO:0005524">
    <property type="term" value="F:ATP binding"/>
    <property type="evidence" value="ECO:0007669"/>
    <property type="project" value="UniProtKB-UniRule"/>
</dbReference>
<name>A0A640L742_BACAN</name>
<evidence type="ECO:0000256" key="2">
    <source>
        <dbReference type="ARBA" id="ARBA00011738"/>
    </source>
</evidence>
<evidence type="ECO:0000256" key="7">
    <source>
        <dbReference type="ARBA" id="ARBA00022917"/>
    </source>
</evidence>
<dbReference type="SMR" id="A0A640L742"/>
<dbReference type="FunFam" id="3.40.50.800:FF:000005">
    <property type="entry name" value="bifunctional glutamate/proline--tRNA ligase"/>
    <property type="match status" value="1"/>
</dbReference>
<dbReference type="EC" id="6.1.1.15" evidence="11"/>
<dbReference type="InterPro" id="IPR002316">
    <property type="entry name" value="Pro-tRNA-ligase_IIa"/>
</dbReference>
<dbReference type="FunFam" id="3.30.930.10:FF:000023">
    <property type="entry name" value="Proline--tRNA ligase"/>
    <property type="match status" value="1"/>
</dbReference>
<gene>
    <name evidence="13" type="primary">proS2</name>
    <name evidence="11" type="synonym">proS</name>
    <name evidence="14" type="ORF">DB1_45500</name>
    <name evidence="15" type="ORF">HG1_49680</name>
    <name evidence="17" type="ORF">LaLC_36140</name>
    <name evidence="16" type="ORF">LamDB_53070</name>
    <name evidence="18" type="ORF">QuyetLC_00470</name>
    <name evidence="13" type="ORF">TuanDB_23310</name>
</gene>
<evidence type="ECO:0000256" key="1">
    <source>
        <dbReference type="ARBA" id="ARBA00004496"/>
    </source>
</evidence>
<dbReference type="InterPro" id="IPR002314">
    <property type="entry name" value="aa-tRNA-synt_IIb"/>
</dbReference>
<dbReference type="InterPro" id="IPR017449">
    <property type="entry name" value="Pro-tRNA_synth_II"/>
</dbReference>
<keyword evidence="7 11" id="KW-0648">Protein biosynthesis</keyword>
<comment type="domain">
    <text evidence="11">Consists of three domains: the N-terminal catalytic domain, the anticodon-binding domain and the C-terminal extension.</text>
</comment>
<keyword evidence="8 11" id="KW-0030">Aminoacyl-tRNA synthetase</keyword>
<dbReference type="GO" id="GO:0017101">
    <property type="term" value="C:aminoacyl-tRNA synthetase multienzyme complex"/>
    <property type="evidence" value="ECO:0007669"/>
    <property type="project" value="TreeGrafter"/>
</dbReference>
<dbReference type="PROSITE" id="PS50862">
    <property type="entry name" value="AA_TRNA_LIGASE_II"/>
    <property type="match status" value="1"/>
</dbReference>
<dbReference type="InterPro" id="IPR036621">
    <property type="entry name" value="Anticodon-bd_dom_sf"/>
</dbReference>
<reference evidence="13" key="1">
    <citation type="submission" date="2019-12" db="EMBL/GenBank/DDBJ databases">
        <title>Epidemiological and comparative genomic analysis of Bacillus anthracis isolated from northern Vietnam.</title>
        <authorList>
            <person name="Hoang T.T.H."/>
            <person name="Dang D.A."/>
            <person name="Pham M.H."/>
            <person name="Luong M.H."/>
            <person name="Tran N.D."/>
            <person name="Nguyen T.H."/>
            <person name="Nguyen T.T."/>
            <person name="Inoue S."/>
            <person name="Morikawa S."/>
            <person name="Okutani A."/>
        </authorList>
    </citation>
    <scope>NUCLEOTIDE SEQUENCE</scope>
    <source>
        <strain evidence="14">DB</strain>
        <strain evidence="15">HG</strain>
        <strain evidence="17">LaLC</strain>
        <strain evidence="16">LamDB</strain>
        <strain evidence="18">QuyetLC</strain>
        <strain evidence="13">TuanDB</strain>
    </source>
</reference>
<evidence type="ECO:0000313" key="14">
    <source>
        <dbReference type="EMBL" id="GEU03090.1"/>
    </source>
</evidence>
<evidence type="ECO:0000313" key="17">
    <source>
        <dbReference type="EMBL" id="GEU21152.1"/>
    </source>
</evidence>
<evidence type="ECO:0000313" key="16">
    <source>
        <dbReference type="EMBL" id="GEU20466.1"/>
    </source>
</evidence>
<dbReference type="SUPFAM" id="SSF55681">
    <property type="entry name" value="Class II aaRS and biotin synthetases"/>
    <property type="match status" value="1"/>
</dbReference>
<evidence type="ECO:0000256" key="6">
    <source>
        <dbReference type="ARBA" id="ARBA00022840"/>
    </source>
</evidence>
<keyword evidence="4 11" id="KW-0436">Ligase</keyword>
<comment type="similarity">
    <text evidence="10 11">Belongs to the class-II aminoacyl-tRNA synthetase family. ProS type 3 subfamily.</text>
</comment>
<dbReference type="GO" id="GO:0006433">
    <property type="term" value="P:prolyl-tRNA aminoacylation"/>
    <property type="evidence" value="ECO:0007669"/>
    <property type="project" value="UniProtKB-UniRule"/>
</dbReference>
<dbReference type="GO" id="GO:0004827">
    <property type="term" value="F:proline-tRNA ligase activity"/>
    <property type="evidence" value="ECO:0007669"/>
    <property type="project" value="UniProtKB-UniRule"/>
</dbReference>
<dbReference type="GO" id="GO:0016740">
    <property type="term" value="F:transferase activity"/>
    <property type="evidence" value="ECO:0007669"/>
    <property type="project" value="UniProtKB-ARBA"/>
</dbReference>
<evidence type="ECO:0000313" key="15">
    <source>
        <dbReference type="EMBL" id="GEU09483.1"/>
    </source>
</evidence>
<accession>A0A6L8P126</accession>
<dbReference type="EMBL" id="BLEV01000009">
    <property type="protein sequence ID" value="GEU09483.1"/>
    <property type="molecule type" value="Genomic_DNA"/>
</dbReference>
<feature type="domain" description="Aminoacyl-transfer RNA synthetases class-II family profile" evidence="12">
    <location>
        <begin position="41"/>
        <end position="284"/>
    </location>
</feature>
<dbReference type="SUPFAM" id="SSF64586">
    <property type="entry name" value="C-terminal domain of ProRS"/>
    <property type="match status" value="1"/>
</dbReference>
<evidence type="ECO:0000256" key="10">
    <source>
        <dbReference type="ARBA" id="ARBA00060806"/>
    </source>
</evidence>
<accession>A0A640L742</accession>
<evidence type="ECO:0000313" key="18">
    <source>
        <dbReference type="EMBL" id="GEU22970.1"/>
    </source>
</evidence>
<dbReference type="EMBL" id="BLEW01000007">
    <property type="protein sequence ID" value="GEU21152.1"/>
    <property type="molecule type" value="Genomic_DNA"/>
</dbReference>
<dbReference type="Pfam" id="PF09180">
    <property type="entry name" value="ProRS-C_1"/>
    <property type="match status" value="1"/>
</dbReference>
<dbReference type="CDD" id="cd00778">
    <property type="entry name" value="ProRS_core_arch_euk"/>
    <property type="match status" value="1"/>
</dbReference>
<dbReference type="InterPro" id="IPR004499">
    <property type="entry name" value="Pro-tRNA-ligase_IIa_arc-type"/>
</dbReference>
<keyword evidence="6 11" id="KW-0067">ATP-binding</keyword>
<dbReference type="GO" id="GO:0005737">
    <property type="term" value="C:cytoplasm"/>
    <property type="evidence" value="ECO:0007669"/>
    <property type="project" value="UniProtKB-SubCell"/>
</dbReference>
<dbReference type="AlphaFoldDB" id="A0A640L742"/>
<dbReference type="Gene3D" id="3.40.50.800">
    <property type="entry name" value="Anticodon-binding domain"/>
    <property type="match status" value="1"/>
</dbReference>
<dbReference type="PANTHER" id="PTHR43382:SF2">
    <property type="entry name" value="BIFUNCTIONAL GLUTAMATE_PROLINE--TRNA LIGASE"/>
    <property type="match status" value="1"/>
</dbReference>
<keyword evidence="5 11" id="KW-0547">Nucleotide-binding</keyword>
<dbReference type="KEGG" id="banh:HYU01_02135"/>
<protein>
    <recommendedName>
        <fullName evidence="11">Proline--tRNA ligase</fullName>
        <ecNumber evidence="11">6.1.1.15</ecNumber>
    </recommendedName>
    <alternativeName>
        <fullName evidence="11">Prolyl-tRNA synthetase</fullName>
        <shortName evidence="11">ProRS</shortName>
    </alternativeName>
</protein>
<dbReference type="GO" id="GO:0140096">
    <property type="term" value="F:catalytic activity, acting on a protein"/>
    <property type="evidence" value="ECO:0007669"/>
    <property type="project" value="UniProtKB-ARBA"/>
</dbReference>
<evidence type="ECO:0000256" key="5">
    <source>
        <dbReference type="ARBA" id="ARBA00022741"/>
    </source>
</evidence>
<comment type="function">
    <text evidence="11">Catalyzes the attachment of proline to tRNA(Pro) in a two-step reaction: proline is first activated by ATP to form Pro-AMP and then transferred to the acceptor end of tRNA(Pro).</text>
</comment>
<dbReference type="EMBL" id="BLEU01000008">
    <property type="protein sequence ID" value="GEU03090.1"/>
    <property type="molecule type" value="Genomic_DNA"/>
</dbReference>
<evidence type="ECO:0000256" key="11">
    <source>
        <dbReference type="HAMAP-Rule" id="MF_01571"/>
    </source>
</evidence>
<comment type="caution">
    <text evidence="13">The sequence shown here is derived from an EMBL/GenBank/DDBJ whole genome shotgun (WGS) entry which is preliminary data.</text>
</comment>
<dbReference type="InterPro" id="IPR045864">
    <property type="entry name" value="aa-tRNA-synth_II/BPL/LPL"/>
</dbReference>
<dbReference type="PANTHER" id="PTHR43382">
    <property type="entry name" value="PROLYL-TRNA SYNTHETASE"/>
    <property type="match status" value="1"/>
</dbReference>
<dbReference type="Pfam" id="PF03129">
    <property type="entry name" value="HGTP_anticodon"/>
    <property type="match status" value="1"/>
</dbReference>
<evidence type="ECO:0000256" key="8">
    <source>
        <dbReference type="ARBA" id="ARBA00023146"/>
    </source>
</evidence>
<evidence type="ECO:0000256" key="9">
    <source>
        <dbReference type="ARBA" id="ARBA00047671"/>
    </source>
</evidence>
<dbReference type="InterPro" id="IPR016061">
    <property type="entry name" value="Pro-tRNA_ligase_II_C"/>
</dbReference>
<dbReference type="PRINTS" id="PR01046">
    <property type="entry name" value="TRNASYNTHPRO"/>
</dbReference>
<reference evidence="14" key="2">
    <citation type="submission" date="2019-12" db="EMBL/GenBank/DDBJ databases">
        <authorList>
            <person name="Hoang T.H.H."/>
            <person name="Okutani A."/>
        </authorList>
    </citation>
    <scope>NUCLEOTIDE SEQUENCE</scope>
    <source>
        <strain evidence="14">DB</strain>
        <strain evidence="15">HG</strain>
        <strain evidence="17">LaLC</strain>
        <strain evidence="16">LamDB</strain>
        <strain evidence="18">QuyetLC</strain>
    </source>
</reference>
<dbReference type="EMBL" id="BLET01000117">
    <property type="protein sequence ID" value="GET97656.1"/>
    <property type="molecule type" value="Genomic_DNA"/>
</dbReference>
<dbReference type="Gene3D" id="3.30.930.10">
    <property type="entry name" value="Bira Bifunctional Protein, Domain 2"/>
    <property type="match status" value="1"/>
</dbReference>
<dbReference type="Gene3D" id="3.30.110.30">
    <property type="entry name" value="C-terminal domain of ProRS"/>
    <property type="match status" value="1"/>
</dbReference>
<dbReference type="InterPro" id="IPR006195">
    <property type="entry name" value="aa-tRNA-synth_II"/>
</dbReference>
<dbReference type="EMBL" id="BLEX01000012">
    <property type="protein sequence ID" value="GEU20466.1"/>
    <property type="molecule type" value="Genomic_DNA"/>
</dbReference>
<evidence type="ECO:0000313" key="13">
    <source>
        <dbReference type="EMBL" id="GET97656.1"/>
    </source>
</evidence>
<comment type="subcellular location">
    <subcellularLocation>
        <location evidence="1 11">Cytoplasm</location>
    </subcellularLocation>
</comment>
<dbReference type="InterPro" id="IPR033721">
    <property type="entry name" value="ProRS_core_arch_euk"/>
</dbReference>
<dbReference type="SUPFAM" id="SSF52954">
    <property type="entry name" value="Class II aaRS ABD-related"/>
    <property type="match status" value="1"/>
</dbReference>
<dbReference type="OMA" id="EVYWVTH"/>
<dbReference type="Pfam" id="PF00587">
    <property type="entry name" value="tRNA-synt_2b"/>
    <property type="match status" value="1"/>
</dbReference>
<dbReference type="HAMAP" id="MF_01571">
    <property type="entry name" value="Pro_tRNA_synth_type3"/>
    <property type="match status" value="1"/>
</dbReference>
<comment type="catalytic activity">
    <reaction evidence="9 11">
        <text>tRNA(Pro) + L-proline + ATP = L-prolyl-tRNA(Pro) + AMP + diphosphate</text>
        <dbReference type="Rhea" id="RHEA:14305"/>
        <dbReference type="Rhea" id="RHEA-COMP:9700"/>
        <dbReference type="Rhea" id="RHEA-COMP:9702"/>
        <dbReference type="ChEBI" id="CHEBI:30616"/>
        <dbReference type="ChEBI" id="CHEBI:33019"/>
        <dbReference type="ChEBI" id="CHEBI:60039"/>
        <dbReference type="ChEBI" id="CHEBI:78442"/>
        <dbReference type="ChEBI" id="CHEBI:78532"/>
        <dbReference type="ChEBI" id="CHEBI:456215"/>
        <dbReference type="EC" id="6.1.1.15"/>
    </reaction>
</comment>
<dbReference type="OrthoDB" id="9809052at2"/>
<proteinExistence type="inferred from homology"/>
<dbReference type="NCBIfam" id="TIGR00408">
    <property type="entry name" value="proS_fam_I"/>
    <property type="match status" value="1"/>
</dbReference>
<dbReference type="SMART" id="SM00946">
    <property type="entry name" value="ProRS-C_1"/>
    <property type="match status" value="1"/>
</dbReference>
<dbReference type="InterPro" id="IPR004154">
    <property type="entry name" value="Anticodon-bd"/>
</dbReference>
<dbReference type="CDD" id="cd00862">
    <property type="entry name" value="ProRS_anticodon_zinc"/>
    <property type="match status" value="1"/>
</dbReference>
<evidence type="ECO:0000256" key="4">
    <source>
        <dbReference type="ARBA" id="ARBA00022598"/>
    </source>
</evidence>
<evidence type="ECO:0000256" key="3">
    <source>
        <dbReference type="ARBA" id="ARBA00022490"/>
    </source>
</evidence>
<organism evidence="13">
    <name type="scientific">Bacillus anthracis</name>
    <name type="common">anthrax bacterium</name>
    <dbReference type="NCBI Taxonomy" id="1392"/>
    <lineage>
        <taxon>Bacteria</taxon>
        <taxon>Bacillati</taxon>
        <taxon>Bacillota</taxon>
        <taxon>Bacilli</taxon>
        <taxon>Bacillales</taxon>
        <taxon>Bacillaceae</taxon>
        <taxon>Bacillus</taxon>
        <taxon>Bacillus cereus group</taxon>
    </lineage>
</organism>